<dbReference type="RefSeq" id="WP_245857605.1">
    <property type="nucleotide sequence ID" value="NZ_PGEZ01000001.1"/>
</dbReference>
<keyword evidence="7 8" id="KW-0560">Oxidoreductase</keyword>
<name>A0A2M9BFL8_9ACTN</name>
<dbReference type="EMBL" id="PGEZ01000001">
    <property type="protein sequence ID" value="PJJ56745.1"/>
    <property type="molecule type" value="Genomic_DNA"/>
</dbReference>
<dbReference type="SUPFAM" id="SSF51905">
    <property type="entry name" value="FAD/NAD(P)-binding domain"/>
    <property type="match status" value="1"/>
</dbReference>
<evidence type="ECO:0000256" key="1">
    <source>
        <dbReference type="ARBA" id="ARBA00001139"/>
    </source>
</evidence>
<dbReference type="Proteomes" id="UP000230842">
    <property type="component" value="Unassembled WGS sequence"/>
</dbReference>
<evidence type="ECO:0000256" key="6">
    <source>
        <dbReference type="ARBA" id="ARBA00022827"/>
    </source>
</evidence>
<evidence type="ECO:0000256" key="7">
    <source>
        <dbReference type="ARBA" id="ARBA00023002"/>
    </source>
</evidence>
<comment type="caution">
    <text evidence="9">The sequence shown here is derived from an EMBL/GenBank/DDBJ whole genome shotgun (WGS) entry which is preliminary data.</text>
</comment>
<evidence type="ECO:0000256" key="2">
    <source>
        <dbReference type="ARBA" id="ARBA00001974"/>
    </source>
</evidence>
<evidence type="ECO:0000313" key="9">
    <source>
        <dbReference type="EMBL" id="PJJ56745.1"/>
    </source>
</evidence>
<dbReference type="PANTHER" id="PTHR43104">
    <property type="entry name" value="L-2-HYDROXYGLUTARATE DEHYDROGENASE, MITOCHONDRIAL"/>
    <property type="match status" value="1"/>
</dbReference>
<keyword evidence="4 8" id="KW-0816">Tricarboxylic acid cycle</keyword>
<dbReference type="NCBIfam" id="NF003606">
    <property type="entry name" value="PRK05257.2-1"/>
    <property type="match status" value="1"/>
</dbReference>
<dbReference type="GO" id="GO:0006099">
    <property type="term" value="P:tricarboxylic acid cycle"/>
    <property type="evidence" value="ECO:0007669"/>
    <property type="project" value="UniProtKB-UniRule"/>
</dbReference>
<comment type="pathway">
    <text evidence="3 8">Carbohydrate metabolism; tricarboxylic acid cycle; oxaloacetate from (S)-malate (quinone route): step 1/1.</text>
</comment>
<sequence length="516" mass="55343">MNRETDALSTTGGGGSGGFAYDALLVGGGVMSATLATLLHQVEPTWRIAVVERLDELALESSGPWNNAGTGHAALCELNYSPEAPDGTVDVAKAIDVNEQFQLSRQLWAALVDSGQVPDPTSFVHPTPHMSLVTGRENVDYLKRRYELLADHPLFAGLEYTEDPEVIASWAPLLVAGRSSGEPIAATRSLAGTDVDFGSLTRQMISGLADSGAIDLELGVEVERLRRHSDGWRVRGRRPEAPRGERRFDTTARFVFVGAGGLALTLLQRSGIPEVRGFGGFPVSGQFWRTSNPEIVARHQAKVYGQAAVGAPPMSVPHLDARVVDGQPSLMFGPYAGFSPRFLKNGSLFDLLRSVRLHNVIPMLQVGLRNVGLVLYLFGQVLASKKAQLAELHAFYPEADPADWEKVVAGQRVQVIKRVPGRGGVLQFGTEVITAADGSIAGLLGASPGASTAAAAMLDVLERCFADRSEDWAPALEKLMPSYGRRLSDDPALAAETLERTAYVLGLPTESTTVQR</sequence>
<protein>
    <recommendedName>
        <fullName evidence="8">Probable malate:quinone oxidoreductase</fullName>
        <ecNumber evidence="8">1.1.5.4</ecNumber>
    </recommendedName>
    <alternativeName>
        <fullName evidence="8">MQO</fullName>
    </alternativeName>
    <alternativeName>
        <fullName evidence="8">Malate dehydrogenase [quinone]</fullName>
    </alternativeName>
</protein>
<dbReference type="EC" id="1.1.5.4" evidence="8"/>
<accession>A0A2M9BFL8</accession>
<dbReference type="NCBIfam" id="NF009875">
    <property type="entry name" value="PRK13339.1"/>
    <property type="match status" value="1"/>
</dbReference>
<dbReference type="InterPro" id="IPR036188">
    <property type="entry name" value="FAD/NAD-bd_sf"/>
</dbReference>
<dbReference type="GO" id="GO:0008924">
    <property type="term" value="F:L-malate dehydrogenase (quinone) activity"/>
    <property type="evidence" value="ECO:0007669"/>
    <property type="project" value="UniProtKB-UniRule"/>
</dbReference>
<evidence type="ECO:0000313" key="10">
    <source>
        <dbReference type="Proteomes" id="UP000230842"/>
    </source>
</evidence>
<dbReference type="NCBIfam" id="NF003605">
    <property type="entry name" value="PRK05257.1-4"/>
    <property type="match status" value="1"/>
</dbReference>
<dbReference type="NCBIfam" id="NF003611">
    <property type="entry name" value="PRK05257.3-2"/>
    <property type="match status" value="1"/>
</dbReference>
<dbReference type="HAMAP" id="MF_00212">
    <property type="entry name" value="MQO"/>
    <property type="match status" value="1"/>
</dbReference>
<dbReference type="PANTHER" id="PTHR43104:SF2">
    <property type="entry name" value="L-2-HYDROXYGLUTARATE DEHYDROGENASE, MITOCHONDRIAL"/>
    <property type="match status" value="1"/>
</dbReference>
<evidence type="ECO:0000256" key="5">
    <source>
        <dbReference type="ARBA" id="ARBA00022630"/>
    </source>
</evidence>
<keyword evidence="10" id="KW-1185">Reference proteome</keyword>
<comment type="cofactor">
    <cofactor evidence="2 8">
        <name>FAD</name>
        <dbReference type="ChEBI" id="CHEBI:57692"/>
    </cofactor>
</comment>
<comment type="similarity">
    <text evidence="8">Belongs to the MQO family.</text>
</comment>
<dbReference type="NCBIfam" id="NF003603">
    <property type="entry name" value="PRK05257.1-1"/>
    <property type="match status" value="1"/>
</dbReference>
<dbReference type="GO" id="GO:0047545">
    <property type="term" value="F:(S)-2-hydroxyglutarate dehydrogenase activity"/>
    <property type="evidence" value="ECO:0007669"/>
    <property type="project" value="TreeGrafter"/>
</dbReference>
<evidence type="ECO:0000256" key="4">
    <source>
        <dbReference type="ARBA" id="ARBA00022532"/>
    </source>
</evidence>
<proteinExistence type="inferred from homology"/>
<dbReference type="AlphaFoldDB" id="A0A2M9BFL8"/>
<dbReference type="Pfam" id="PF06039">
    <property type="entry name" value="Mqo"/>
    <property type="match status" value="1"/>
</dbReference>
<keyword evidence="5 8" id="KW-0285">Flavoprotein</keyword>
<organism evidence="9 10">
    <name type="scientific">Mumia flava</name>
    <dbReference type="NCBI Taxonomy" id="1348852"/>
    <lineage>
        <taxon>Bacteria</taxon>
        <taxon>Bacillati</taxon>
        <taxon>Actinomycetota</taxon>
        <taxon>Actinomycetes</taxon>
        <taxon>Propionibacteriales</taxon>
        <taxon>Nocardioidaceae</taxon>
        <taxon>Mumia</taxon>
    </lineage>
</organism>
<reference evidence="9 10" key="1">
    <citation type="submission" date="2017-11" db="EMBL/GenBank/DDBJ databases">
        <title>Genomic Encyclopedia of Archaeal and Bacterial Type Strains, Phase II (KMG-II): From Individual Species to Whole Genera.</title>
        <authorList>
            <person name="Goeker M."/>
        </authorList>
    </citation>
    <scope>NUCLEOTIDE SEQUENCE [LARGE SCALE GENOMIC DNA]</scope>
    <source>
        <strain evidence="9 10">DSM 27763</strain>
    </source>
</reference>
<dbReference type="InterPro" id="IPR006231">
    <property type="entry name" value="MQO"/>
</dbReference>
<comment type="catalytic activity">
    <reaction evidence="1 8">
        <text>(S)-malate + a quinone = a quinol + oxaloacetate</text>
        <dbReference type="Rhea" id="RHEA:46012"/>
        <dbReference type="ChEBI" id="CHEBI:15589"/>
        <dbReference type="ChEBI" id="CHEBI:16452"/>
        <dbReference type="ChEBI" id="CHEBI:24646"/>
        <dbReference type="ChEBI" id="CHEBI:132124"/>
        <dbReference type="EC" id="1.1.5.4"/>
    </reaction>
</comment>
<dbReference type="UniPathway" id="UPA00223">
    <property type="reaction ID" value="UER01008"/>
</dbReference>
<dbReference type="NCBIfam" id="TIGR01320">
    <property type="entry name" value="mal_quin_oxido"/>
    <property type="match status" value="1"/>
</dbReference>
<evidence type="ECO:0000256" key="3">
    <source>
        <dbReference type="ARBA" id="ARBA00005012"/>
    </source>
</evidence>
<evidence type="ECO:0000256" key="8">
    <source>
        <dbReference type="HAMAP-Rule" id="MF_00212"/>
    </source>
</evidence>
<gene>
    <name evidence="8" type="primary">mqo</name>
    <name evidence="9" type="ORF">CLV56_0956</name>
</gene>
<keyword evidence="6 8" id="KW-0274">FAD</keyword>